<evidence type="ECO:0000256" key="3">
    <source>
        <dbReference type="ARBA" id="ARBA00010617"/>
    </source>
</evidence>
<keyword evidence="12" id="KW-1185">Reference proteome</keyword>
<proteinExistence type="inferred from homology"/>
<organism evidence="11 12">
    <name type="scientific">Clathrus columnatus</name>
    <dbReference type="NCBI Taxonomy" id="1419009"/>
    <lineage>
        <taxon>Eukaryota</taxon>
        <taxon>Fungi</taxon>
        <taxon>Dikarya</taxon>
        <taxon>Basidiomycota</taxon>
        <taxon>Agaricomycotina</taxon>
        <taxon>Agaricomycetes</taxon>
        <taxon>Phallomycetidae</taxon>
        <taxon>Phallales</taxon>
        <taxon>Clathraceae</taxon>
        <taxon>Clathrus</taxon>
    </lineage>
</organism>
<keyword evidence="6 10" id="KW-0560">Oxidoreductase</keyword>
<keyword evidence="8 10" id="KW-0503">Monooxygenase</keyword>
<dbReference type="PANTHER" id="PTHR46300:SF7">
    <property type="entry name" value="P450, PUTATIVE (EUROFUNG)-RELATED"/>
    <property type="match status" value="1"/>
</dbReference>
<comment type="caution">
    <text evidence="11">The sequence shown here is derived from an EMBL/GenBank/DDBJ whole genome shotgun (WGS) entry which is preliminary data.</text>
</comment>
<dbReference type="InterPro" id="IPR036396">
    <property type="entry name" value="Cyt_P450_sf"/>
</dbReference>
<dbReference type="AlphaFoldDB" id="A0AAV5ARQ3"/>
<dbReference type="Pfam" id="PF00067">
    <property type="entry name" value="p450"/>
    <property type="match status" value="2"/>
</dbReference>
<dbReference type="SUPFAM" id="SSF48264">
    <property type="entry name" value="Cytochrome P450"/>
    <property type="match status" value="1"/>
</dbReference>
<evidence type="ECO:0000313" key="12">
    <source>
        <dbReference type="Proteomes" id="UP001050691"/>
    </source>
</evidence>
<dbReference type="PROSITE" id="PS00086">
    <property type="entry name" value="CYTOCHROME_P450"/>
    <property type="match status" value="1"/>
</dbReference>
<dbReference type="InterPro" id="IPR002401">
    <property type="entry name" value="Cyt_P450_E_grp-I"/>
</dbReference>
<evidence type="ECO:0000256" key="2">
    <source>
        <dbReference type="ARBA" id="ARBA00005179"/>
    </source>
</evidence>
<keyword evidence="7 9" id="KW-0408">Iron</keyword>
<evidence type="ECO:0008006" key="13">
    <source>
        <dbReference type="Google" id="ProtNLM"/>
    </source>
</evidence>
<evidence type="ECO:0000256" key="9">
    <source>
        <dbReference type="PIRSR" id="PIRSR602401-1"/>
    </source>
</evidence>
<evidence type="ECO:0000256" key="6">
    <source>
        <dbReference type="ARBA" id="ARBA00023002"/>
    </source>
</evidence>
<comment type="cofactor">
    <cofactor evidence="1 9">
        <name>heme</name>
        <dbReference type="ChEBI" id="CHEBI:30413"/>
    </cofactor>
</comment>
<evidence type="ECO:0000256" key="8">
    <source>
        <dbReference type="ARBA" id="ARBA00023033"/>
    </source>
</evidence>
<keyword evidence="5 9" id="KW-0479">Metal-binding</keyword>
<reference evidence="11" key="1">
    <citation type="submission" date="2021-10" db="EMBL/GenBank/DDBJ databases">
        <title>De novo Genome Assembly of Clathrus columnatus (Basidiomycota, Fungi) Using Illumina and Nanopore Sequence Data.</title>
        <authorList>
            <person name="Ogiso-Tanaka E."/>
            <person name="Itagaki H."/>
            <person name="Hosoya T."/>
            <person name="Hosaka K."/>
        </authorList>
    </citation>
    <scope>NUCLEOTIDE SEQUENCE</scope>
    <source>
        <strain evidence="11">MO-923</strain>
    </source>
</reference>
<sequence>MWFILYQKRSPKHVQSLPPGPKPLPILGNAHQVPTEDIQRVYREWRKLYGDIVHFTVGKQHIVLLNTPRHAFGLMEKQGKIYSNRPPSVMIKMVGLDDTWVLSPYGDTLRYFRKLGRHVMGPQAIDRYESVEEDEARAFVRALIDSPDELLSHVDRHLPVFHRRAESLRKIYQHVINTPFDMVKRGLEKAIAVGNHSPTNSLCATLLLEGLTGQPGSAGSEHSIKMFLGSIYPPGQESTSATLYMFFFMMGNNPEIQAKARAEILSITGGHRLPQLSDRTSFVYVMAVFKELLRYHSVAPLGLPHLSDEEYIYEGYRIPKNTIVFGNIWEILHDPEIYPDPFEFKPERFLDLEAKTPDGYPTDPREYVFGFGRRACPASHLAESTLLISIATVLATCDIGPCFNSDGSKIKKFQYTPTLVA</sequence>
<comment type="similarity">
    <text evidence="3 10">Belongs to the cytochrome P450 family.</text>
</comment>
<evidence type="ECO:0000256" key="4">
    <source>
        <dbReference type="ARBA" id="ARBA00022617"/>
    </source>
</evidence>
<comment type="pathway">
    <text evidence="2">Secondary metabolite biosynthesis.</text>
</comment>
<accession>A0AAV5ARQ3</accession>
<dbReference type="GO" id="GO:0020037">
    <property type="term" value="F:heme binding"/>
    <property type="evidence" value="ECO:0007669"/>
    <property type="project" value="InterPro"/>
</dbReference>
<evidence type="ECO:0000256" key="1">
    <source>
        <dbReference type="ARBA" id="ARBA00001971"/>
    </source>
</evidence>
<protein>
    <recommendedName>
        <fullName evidence="13">Cytochrome P450</fullName>
    </recommendedName>
</protein>
<name>A0AAV5ARQ3_9AGAM</name>
<evidence type="ECO:0000256" key="5">
    <source>
        <dbReference type="ARBA" id="ARBA00022723"/>
    </source>
</evidence>
<dbReference type="InterPro" id="IPR017972">
    <property type="entry name" value="Cyt_P450_CS"/>
</dbReference>
<dbReference type="GO" id="GO:0004497">
    <property type="term" value="F:monooxygenase activity"/>
    <property type="evidence" value="ECO:0007669"/>
    <property type="project" value="UniProtKB-KW"/>
</dbReference>
<dbReference type="GO" id="GO:0016705">
    <property type="term" value="F:oxidoreductase activity, acting on paired donors, with incorporation or reduction of molecular oxygen"/>
    <property type="evidence" value="ECO:0007669"/>
    <property type="project" value="InterPro"/>
</dbReference>
<feature type="binding site" description="axial binding residue" evidence="9">
    <location>
        <position position="376"/>
    </location>
    <ligand>
        <name>heme</name>
        <dbReference type="ChEBI" id="CHEBI:30413"/>
    </ligand>
    <ligandPart>
        <name>Fe</name>
        <dbReference type="ChEBI" id="CHEBI:18248"/>
    </ligandPart>
</feature>
<gene>
    <name evidence="11" type="ORF">Clacol_009706</name>
</gene>
<dbReference type="PRINTS" id="PR00463">
    <property type="entry name" value="EP450I"/>
</dbReference>
<dbReference type="Proteomes" id="UP001050691">
    <property type="component" value="Unassembled WGS sequence"/>
</dbReference>
<evidence type="ECO:0000256" key="10">
    <source>
        <dbReference type="RuleBase" id="RU000461"/>
    </source>
</evidence>
<dbReference type="PANTHER" id="PTHR46300">
    <property type="entry name" value="P450, PUTATIVE (EUROFUNG)-RELATED-RELATED"/>
    <property type="match status" value="1"/>
</dbReference>
<dbReference type="Gene3D" id="1.10.630.10">
    <property type="entry name" value="Cytochrome P450"/>
    <property type="match status" value="2"/>
</dbReference>
<dbReference type="EMBL" id="BPWL01000011">
    <property type="protein sequence ID" value="GJJ15429.1"/>
    <property type="molecule type" value="Genomic_DNA"/>
</dbReference>
<evidence type="ECO:0000313" key="11">
    <source>
        <dbReference type="EMBL" id="GJJ15429.1"/>
    </source>
</evidence>
<dbReference type="InterPro" id="IPR001128">
    <property type="entry name" value="Cyt_P450"/>
</dbReference>
<dbReference type="InterPro" id="IPR050364">
    <property type="entry name" value="Cytochrome_P450_fung"/>
</dbReference>
<keyword evidence="4 9" id="KW-0349">Heme</keyword>
<dbReference type="GO" id="GO:0005506">
    <property type="term" value="F:iron ion binding"/>
    <property type="evidence" value="ECO:0007669"/>
    <property type="project" value="InterPro"/>
</dbReference>
<evidence type="ECO:0000256" key="7">
    <source>
        <dbReference type="ARBA" id="ARBA00023004"/>
    </source>
</evidence>